<protein>
    <submittedName>
        <fullName evidence="1">Uncharacterized protein</fullName>
    </submittedName>
</protein>
<dbReference type="EMBL" id="OC005038">
    <property type="protein sequence ID" value="CAD7265042.1"/>
    <property type="molecule type" value="Genomic_DNA"/>
</dbReference>
<reference evidence="1" key="1">
    <citation type="submission" date="2020-11" db="EMBL/GenBank/DDBJ databases">
        <authorList>
            <person name="Tran Van P."/>
        </authorList>
    </citation>
    <scope>NUCLEOTIDE SEQUENCE</scope>
</reference>
<accession>A0A7R9G2W9</accession>
<organism evidence="1">
    <name type="scientific">Timema shepardi</name>
    <name type="common">Walking stick</name>
    <dbReference type="NCBI Taxonomy" id="629360"/>
    <lineage>
        <taxon>Eukaryota</taxon>
        <taxon>Metazoa</taxon>
        <taxon>Ecdysozoa</taxon>
        <taxon>Arthropoda</taxon>
        <taxon>Hexapoda</taxon>
        <taxon>Insecta</taxon>
        <taxon>Pterygota</taxon>
        <taxon>Neoptera</taxon>
        <taxon>Polyneoptera</taxon>
        <taxon>Phasmatodea</taxon>
        <taxon>Timematodea</taxon>
        <taxon>Timematoidea</taxon>
        <taxon>Timematidae</taxon>
        <taxon>Timema</taxon>
    </lineage>
</organism>
<proteinExistence type="predicted"/>
<name>A0A7R9G2W9_TIMSH</name>
<sequence length="327" mass="35995">MAICKKGQINRVIPDLVAAWSKALLPHKTGLPMTRRLRRKICFPPRPIWANACHVKLASTRSTRILSPLVPAHGITPWIPRRYRTSNIDCPRCVVLGKGEGGGCRRYDLTQQRRYFGSSKDISVSTSKPASLAAWSNALLFLAAMSGIKSGTLDSVCRSSSVGRSEHVPCLDLRSTKRDLAQIPLSFPGLLRYTVVMSPVNKVGAAGLKARHMLDQSLKGSCHSNRGTLPDFLTVTEYACIVVTCKLPLCGNHAPSLPTTQTFNMWQLCSPTYPPRKLPLCGNYAPQPTHHANSRYVAAMLTSLPTTRILKKFKPQYNSLSHPTTLP</sequence>
<dbReference type="AlphaFoldDB" id="A0A7R9G2W9"/>
<gene>
    <name evidence="1" type="ORF">TSIB3V08_LOCUS9088</name>
</gene>
<evidence type="ECO:0000313" key="1">
    <source>
        <dbReference type="EMBL" id="CAD7265042.1"/>
    </source>
</evidence>